<name>A0ABZ2W4K8_9GAMM</name>
<dbReference type="RefSeq" id="WP_341582262.1">
    <property type="nucleotide sequence ID" value="NZ_CP101118.1"/>
</dbReference>
<evidence type="ECO:0000313" key="6">
    <source>
        <dbReference type="Proteomes" id="UP001475781"/>
    </source>
</evidence>
<dbReference type="Proteomes" id="UP001475781">
    <property type="component" value="Chromosome"/>
</dbReference>
<reference evidence="5 6" key="1">
    <citation type="submission" date="2022-07" db="EMBL/GenBank/DDBJ databases">
        <title>A copper resistant bacterium isolated from sediment samples of deep sea hydrothermal areas.</title>
        <authorList>
            <person name="Zeng X."/>
        </authorList>
    </citation>
    <scope>NUCLEOTIDE SEQUENCE [LARGE SCALE GENOMIC DNA]</scope>
    <source>
        <strain evidence="6">CuT 6</strain>
    </source>
</reference>
<dbReference type="PANTHER" id="PTHR36511:SF3">
    <property type="entry name" value="ANTITOXIN HIGA-2"/>
    <property type="match status" value="1"/>
</dbReference>
<proteinExistence type="predicted"/>
<feature type="domain" description="HTH cro/C1-type" evidence="4">
    <location>
        <begin position="51"/>
        <end position="94"/>
    </location>
</feature>
<evidence type="ECO:0000256" key="1">
    <source>
        <dbReference type="ARBA" id="ARBA00023015"/>
    </source>
</evidence>
<protein>
    <submittedName>
        <fullName evidence="5">Helix-turn-helix domain-containing protein</fullName>
    </submittedName>
</protein>
<dbReference type="EMBL" id="CP101118">
    <property type="protein sequence ID" value="WZF89711.1"/>
    <property type="molecule type" value="Genomic_DNA"/>
</dbReference>
<dbReference type="Pfam" id="PF01381">
    <property type="entry name" value="HTH_3"/>
    <property type="match status" value="1"/>
</dbReference>
<dbReference type="InterPro" id="IPR010982">
    <property type="entry name" value="Lambda_DNA-bd_dom_sf"/>
</dbReference>
<keyword evidence="6" id="KW-1185">Reference proteome</keyword>
<accession>A0ABZ2W4K8</accession>
<organism evidence="5 6">
    <name type="scientific">Marinobacter metalliresistant</name>
    <dbReference type="NCBI Taxonomy" id="2961995"/>
    <lineage>
        <taxon>Bacteria</taxon>
        <taxon>Pseudomonadati</taxon>
        <taxon>Pseudomonadota</taxon>
        <taxon>Gammaproteobacteria</taxon>
        <taxon>Pseudomonadales</taxon>
        <taxon>Marinobacteraceae</taxon>
        <taxon>Marinobacter</taxon>
    </lineage>
</organism>
<gene>
    <name evidence="5" type="ORF">NLK58_05805</name>
</gene>
<dbReference type="Gene3D" id="1.10.260.40">
    <property type="entry name" value="lambda repressor-like DNA-binding domains"/>
    <property type="match status" value="1"/>
</dbReference>
<keyword evidence="1" id="KW-0805">Transcription regulation</keyword>
<keyword evidence="2" id="KW-0238">DNA-binding</keyword>
<keyword evidence="3" id="KW-0804">Transcription</keyword>
<evidence type="ECO:0000313" key="5">
    <source>
        <dbReference type="EMBL" id="WZF89711.1"/>
    </source>
</evidence>
<dbReference type="SMART" id="SM00530">
    <property type="entry name" value="HTH_XRE"/>
    <property type="match status" value="1"/>
</dbReference>
<evidence type="ECO:0000256" key="3">
    <source>
        <dbReference type="ARBA" id="ARBA00023163"/>
    </source>
</evidence>
<dbReference type="CDD" id="cd00093">
    <property type="entry name" value="HTH_XRE"/>
    <property type="match status" value="1"/>
</dbReference>
<dbReference type="InterPro" id="IPR052359">
    <property type="entry name" value="HTH-type_reg/antitoxin"/>
</dbReference>
<evidence type="ECO:0000259" key="4">
    <source>
        <dbReference type="PROSITE" id="PS50943"/>
    </source>
</evidence>
<dbReference type="InterPro" id="IPR001387">
    <property type="entry name" value="Cro/C1-type_HTH"/>
</dbReference>
<sequence length="107" mass="12100">MATTEPRSRILDEVRETATDLRKAGLISKRRLEEYEVLCRTNDSHLPAPDIRQIRLEARMSQAVFAAVLNVSVSSVQKWESGEKKPSGASLKLLHLVKRKGIEVLLY</sequence>
<dbReference type="SUPFAM" id="SSF47413">
    <property type="entry name" value="lambda repressor-like DNA-binding domains"/>
    <property type="match status" value="1"/>
</dbReference>
<dbReference type="PANTHER" id="PTHR36511">
    <property type="entry name" value="MERR FAMILY BACTERIAL REGULATORY PROTEIN"/>
    <property type="match status" value="1"/>
</dbReference>
<dbReference type="PROSITE" id="PS50943">
    <property type="entry name" value="HTH_CROC1"/>
    <property type="match status" value="1"/>
</dbReference>
<evidence type="ECO:0000256" key="2">
    <source>
        <dbReference type="ARBA" id="ARBA00023125"/>
    </source>
</evidence>